<evidence type="ECO:0000313" key="1">
    <source>
        <dbReference type="EMBL" id="CAI2194734.1"/>
    </source>
</evidence>
<comment type="caution">
    <text evidence="1">The sequence shown here is derived from an EMBL/GenBank/DDBJ whole genome shotgun (WGS) entry which is preliminary data.</text>
</comment>
<reference evidence="1" key="1">
    <citation type="submission" date="2022-08" db="EMBL/GenBank/DDBJ databases">
        <authorList>
            <person name="Kallberg Y."/>
            <person name="Tangrot J."/>
            <person name="Rosling A."/>
        </authorList>
    </citation>
    <scope>NUCLEOTIDE SEQUENCE</scope>
    <source>
        <strain evidence="1">Wild A</strain>
    </source>
</reference>
<organism evidence="1 2">
    <name type="scientific">Funneliformis geosporum</name>
    <dbReference type="NCBI Taxonomy" id="1117311"/>
    <lineage>
        <taxon>Eukaryota</taxon>
        <taxon>Fungi</taxon>
        <taxon>Fungi incertae sedis</taxon>
        <taxon>Mucoromycota</taxon>
        <taxon>Glomeromycotina</taxon>
        <taxon>Glomeromycetes</taxon>
        <taxon>Glomerales</taxon>
        <taxon>Glomeraceae</taxon>
        <taxon>Funneliformis</taxon>
    </lineage>
</organism>
<keyword evidence="2" id="KW-1185">Reference proteome</keyword>
<name>A0A9W4T6G6_9GLOM</name>
<protein>
    <submittedName>
        <fullName evidence="1">16406_t:CDS:1</fullName>
    </submittedName>
</protein>
<evidence type="ECO:0000313" key="2">
    <source>
        <dbReference type="Proteomes" id="UP001153678"/>
    </source>
</evidence>
<dbReference type="OrthoDB" id="2447332at2759"/>
<sequence>NILITPIDYPGQKNVRHAIIDRIINGDQSSVPSQILNIVPLI</sequence>
<gene>
    <name evidence="1" type="ORF">FWILDA_LOCUS16725</name>
</gene>
<dbReference type="EMBL" id="CAMKVN010011346">
    <property type="protein sequence ID" value="CAI2194734.1"/>
    <property type="molecule type" value="Genomic_DNA"/>
</dbReference>
<proteinExistence type="predicted"/>
<feature type="non-terminal residue" evidence="1">
    <location>
        <position position="42"/>
    </location>
</feature>
<feature type="non-terminal residue" evidence="1">
    <location>
        <position position="1"/>
    </location>
</feature>
<accession>A0A9W4T6G6</accession>
<dbReference type="Proteomes" id="UP001153678">
    <property type="component" value="Unassembled WGS sequence"/>
</dbReference>
<dbReference type="AlphaFoldDB" id="A0A9W4T6G6"/>